<reference evidence="1" key="1">
    <citation type="journal article" date="2015" name="Nature">
        <title>Complex archaea that bridge the gap between prokaryotes and eukaryotes.</title>
        <authorList>
            <person name="Spang A."/>
            <person name="Saw J.H."/>
            <person name="Jorgensen S.L."/>
            <person name="Zaremba-Niedzwiedzka K."/>
            <person name="Martijn J."/>
            <person name="Lind A.E."/>
            <person name="van Eijk R."/>
            <person name="Schleper C."/>
            <person name="Guy L."/>
            <person name="Ettema T.J."/>
        </authorList>
    </citation>
    <scope>NUCLEOTIDE SEQUENCE</scope>
</reference>
<gene>
    <name evidence="1" type="ORF">LCGC14_1290940</name>
</gene>
<organism evidence="1">
    <name type="scientific">marine sediment metagenome</name>
    <dbReference type="NCBI Taxonomy" id="412755"/>
    <lineage>
        <taxon>unclassified sequences</taxon>
        <taxon>metagenomes</taxon>
        <taxon>ecological metagenomes</taxon>
    </lineage>
</organism>
<name>A0A0F9NVB4_9ZZZZ</name>
<sequence>MKRTKLLFTMLIALILFSACAPKPIHIHSLNGWKIVYNDNDKLRELCGIWAIGCADWNTKTIYCTEWDFETCGHEMHHITNGRHSDWKF</sequence>
<dbReference type="PROSITE" id="PS51257">
    <property type="entry name" value="PROKAR_LIPOPROTEIN"/>
    <property type="match status" value="1"/>
</dbReference>
<dbReference type="EMBL" id="LAZR01007441">
    <property type="protein sequence ID" value="KKM85242.1"/>
    <property type="molecule type" value="Genomic_DNA"/>
</dbReference>
<comment type="caution">
    <text evidence="1">The sequence shown here is derived from an EMBL/GenBank/DDBJ whole genome shotgun (WGS) entry which is preliminary data.</text>
</comment>
<evidence type="ECO:0008006" key="2">
    <source>
        <dbReference type="Google" id="ProtNLM"/>
    </source>
</evidence>
<dbReference type="AlphaFoldDB" id="A0A0F9NVB4"/>
<protein>
    <recommendedName>
        <fullName evidence="2">Lipoprotein</fullName>
    </recommendedName>
</protein>
<evidence type="ECO:0000313" key="1">
    <source>
        <dbReference type="EMBL" id="KKM85242.1"/>
    </source>
</evidence>
<accession>A0A0F9NVB4</accession>
<proteinExistence type="predicted"/>